<sequence>MSDAALAYGGGVLAEHEPAPTTTVVICVYTEQRWPQIVRAVDSVLVQDVPADQIVVVVDHNAPLLERARAAFPGVTVVPSAGPAGLSGARNTGVACARGDVVAFLDDDAAAEPDWLARMLRHYREPAVVAVGGRAEPVWDGARPRWLPPEFDWVIGCSYTGQPAQVAPVRNVIGCNMSFRRAVLSGGDGFDPALGRVGRVPVGCEETELCIRIRQRHPDSVILYDPGALVHHRVTADRATWSYFRRRCFAEGRSKAVVARLVGSGAGLAAERAYTRQTLPRGVRRGMREARDGGLLRAGAIVAGLLVTAWGYATGRALRASRAGAAPPELSSTAPAAPGLGAAQPVRVLAVELCDGVPELPDGRGPGGGRYAAARVLVRLHGEPLGLLDLELPPGGLAARLHEEAIRQRLGDAIDEHLRADGLPPLDVLTPGLAALRGIGAACPARRAPNGPEPFVSVVMPTCGRTPHLARSLGSLSGLDYSNYEIVVVDNAPHVAGTARLVREHAARDARVRYAAEPRAGVTHARNRGLAEARGEIVAYVDDDVTVDPGWLRALAGGFADAGVAAVTGDVLASELETPAQVWIEQYGGFGKGCRRRRFDRAGVETAGAGRVAAAPGSLYPYLPGSYGSGANMAFRTEVLRGLGGFDPRLGSRGPVRTGEDIDVLLRTVLSGHTLAYEPAALVWHAHRRELRDLRRSLFHYGIGLSAVMVKCLARDAAGRRDLLRRLPRGIAYALLPRSGKNGHKRGGYPASLTLLELAGMALGPVYYAASARSARREGR</sequence>
<dbReference type="AlphaFoldDB" id="A0A8J3JNR7"/>
<dbReference type="Proteomes" id="UP000601223">
    <property type="component" value="Unassembled WGS sequence"/>
</dbReference>
<dbReference type="EMBL" id="BONF01000032">
    <property type="protein sequence ID" value="GIF83948.1"/>
    <property type="molecule type" value="Genomic_DNA"/>
</dbReference>
<evidence type="ECO:0000259" key="1">
    <source>
        <dbReference type="Pfam" id="PF00535"/>
    </source>
</evidence>
<comment type="caution">
    <text evidence="2">The sequence shown here is derived from an EMBL/GenBank/DDBJ whole genome shotgun (WGS) entry which is preliminary data.</text>
</comment>
<dbReference type="Gene3D" id="3.90.550.10">
    <property type="entry name" value="Spore Coat Polysaccharide Biosynthesis Protein SpsA, Chain A"/>
    <property type="match status" value="2"/>
</dbReference>
<proteinExistence type="predicted"/>
<organism evidence="2 3">
    <name type="scientific">Catellatospora bangladeshensis</name>
    <dbReference type="NCBI Taxonomy" id="310355"/>
    <lineage>
        <taxon>Bacteria</taxon>
        <taxon>Bacillati</taxon>
        <taxon>Actinomycetota</taxon>
        <taxon>Actinomycetes</taxon>
        <taxon>Micromonosporales</taxon>
        <taxon>Micromonosporaceae</taxon>
        <taxon>Catellatospora</taxon>
    </lineage>
</organism>
<dbReference type="PANTHER" id="PTHR43685:SF2">
    <property type="entry name" value="GLYCOSYLTRANSFERASE 2-LIKE DOMAIN-CONTAINING PROTEIN"/>
    <property type="match status" value="1"/>
</dbReference>
<dbReference type="SUPFAM" id="SSF53448">
    <property type="entry name" value="Nucleotide-diphospho-sugar transferases"/>
    <property type="match status" value="2"/>
</dbReference>
<dbReference type="CDD" id="cd00761">
    <property type="entry name" value="Glyco_tranf_GTA_type"/>
    <property type="match status" value="2"/>
</dbReference>
<reference evidence="2 3" key="1">
    <citation type="submission" date="2021-01" db="EMBL/GenBank/DDBJ databases">
        <title>Whole genome shotgun sequence of Catellatospora bangladeshensis NBRC 107357.</title>
        <authorList>
            <person name="Komaki H."/>
            <person name="Tamura T."/>
        </authorList>
    </citation>
    <scope>NUCLEOTIDE SEQUENCE [LARGE SCALE GENOMIC DNA]</scope>
    <source>
        <strain evidence="2 3">NBRC 107357</strain>
    </source>
</reference>
<evidence type="ECO:0000313" key="3">
    <source>
        <dbReference type="Proteomes" id="UP000601223"/>
    </source>
</evidence>
<name>A0A8J3JNR7_9ACTN</name>
<gene>
    <name evidence="2" type="ORF">Cba03nite_52970</name>
</gene>
<accession>A0A8J3JNR7</accession>
<dbReference type="InterPro" id="IPR050834">
    <property type="entry name" value="Glycosyltransf_2"/>
</dbReference>
<keyword evidence="3" id="KW-1185">Reference proteome</keyword>
<dbReference type="PANTHER" id="PTHR43685">
    <property type="entry name" value="GLYCOSYLTRANSFERASE"/>
    <property type="match status" value="1"/>
</dbReference>
<feature type="domain" description="Glycosyltransferase 2-like" evidence="1">
    <location>
        <begin position="457"/>
        <end position="600"/>
    </location>
</feature>
<dbReference type="InterPro" id="IPR001173">
    <property type="entry name" value="Glyco_trans_2-like"/>
</dbReference>
<dbReference type="Pfam" id="PF00535">
    <property type="entry name" value="Glycos_transf_2"/>
    <property type="match status" value="2"/>
</dbReference>
<evidence type="ECO:0000313" key="2">
    <source>
        <dbReference type="EMBL" id="GIF83948.1"/>
    </source>
</evidence>
<protein>
    <recommendedName>
        <fullName evidence="1">Glycosyltransferase 2-like domain-containing protein</fullName>
    </recommendedName>
</protein>
<feature type="domain" description="Glycosyltransferase 2-like" evidence="1">
    <location>
        <begin position="23"/>
        <end position="184"/>
    </location>
</feature>
<dbReference type="InterPro" id="IPR029044">
    <property type="entry name" value="Nucleotide-diphossugar_trans"/>
</dbReference>